<evidence type="ECO:0000256" key="1">
    <source>
        <dbReference type="SAM" id="SignalP"/>
    </source>
</evidence>
<dbReference type="RefSeq" id="WP_145274005.1">
    <property type="nucleotide sequence ID" value="NZ_CP036272.1"/>
</dbReference>
<keyword evidence="1" id="KW-0732">Signal</keyword>
<dbReference type="AlphaFoldDB" id="A0A517SXD3"/>
<name>A0A517SXD3_9BACT</name>
<dbReference type="InterPro" id="IPR016024">
    <property type="entry name" value="ARM-type_fold"/>
</dbReference>
<accession>A0A517SXD3</accession>
<feature type="chain" id="PRO_5022010980" description="Prenyltransferase and squalene oxidase repeat protein" evidence="1">
    <location>
        <begin position="29"/>
        <end position="541"/>
    </location>
</feature>
<reference evidence="2 3" key="1">
    <citation type="submission" date="2019-02" db="EMBL/GenBank/DDBJ databases">
        <title>Deep-cultivation of Planctomycetes and their phenomic and genomic characterization uncovers novel biology.</title>
        <authorList>
            <person name="Wiegand S."/>
            <person name="Jogler M."/>
            <person name="Boedeker C."/>
            <person name="Pinto D."/>
            <person name="Vollmers J."/>
            <person name="Rivas-Marin E."/>
            <person name="Kohn T."/>
            <person name="Peeters S.H."/>
            <person name="Heuer A."/>
            <person name="Rast P."/>
            <person name="Oberbeckmann S."/>
            <person name="Bunk B."/>
            <person name="Jeske O."/>
            <person name="Meyerdierks A."/>
            <person name="Storesund J.E."/>
            <person name="Kallscheuer N."/>
            <person name="Luecker S."/>
            <person name="Lage O.M."/>
            <person name="Pohl T."/>
            <person name="Merkel B.J."/>
            <person name="Hornburger P."/>
            <person name="Mueller R.-W."/>
            <person name="Bruemmer F."/>
            <person name="Labrenz M."/>
            <person name="Spormann A.M."/>
            <person name="Op den Camp H."/>
            <person name="Overmann J."/>
            <person name="Amann R."/>
            <person name="Jetten M.S.M."/>
            <person name="Mascher T."/>
            <person name="Medema M.H."/>
            <person name="Devos D.P."/>
            <person name="Kaster A.-K."/>
            <person name="Ovreas L."/>
            <person name="Rohde M."/>
            <person name="Galperin M.Y."/>
            <person name="Jogler C."/>
        </authorList>
    </citation>
    <scope>NUCLEOTIDE SEQUENCE [LARGE SCALE GENOMIC DNA]</scope>
    <source>
        <strain evidence="2 3">SV_7m_r</strain>
    </source>
</reference>
<gene>
    <name evidence="2" type="ORF">SV7mr_33190</name>
</gene>
<dbReference type="InterPro" id="IPR011989">
    <property type="entry name" value="ARM-like"/>
</dbReference>
<dbReference type="EMBL" id="CP036272">
    <property type="protein sequence ID" value="QDT60792.1"/>
    <property type="molecule type" value="Genomic_DNA"/>
</dbReference>
<organism evidence="2 3">
    <name type="scientific">Stieleria bergensis</name>
    <dbReference type="NCBI Taxonomy" id="2528025"/>
    <lineage>
        <taxon>Bacteria</taxon>
        <taxon>Pseudomonadati</taxon>
        <taxon>Planctomycetota</taxon>
        <taxon>Planctomycetia</taxon>
        <taxon>Pirellulales</taxon>
        <taxon>Pirellulaceae</taxon>
        <taxon>Stieleria</taxon>
    </lineage>
</organism>
<protein>
    <recommendedName>
        <fullName evidence="4">Prenyltransferase and squalene oxidase repeat protein</fullName>
    </recommendedName>
</protein>
<proteinExistence type="predicted"/>
<dbReference type="Gene3D" id="1.25.10.10">
    <property type="entry name" value="Leucine-rich Repeat Variant"/>
    <property type="match status" value="1"/>
</dbReference>
<feature type="signal peptide" evidence="1">
    <location>
        <begin position="1"/>
        <end position="28"/>
    </location>
</feature>
<sequence precursor="true">MNNFTLRAACSILLLTSMLCLGGQQSDAYTPEDPVVKNMVGKAIQYLNSAQTAPNELVLVGYTLMKENHNAQNPVVQKALAEAQKYAAKAAREHTSKSNYEAAISALLFCEVDVDKYRSELNTIVEYFNRVQPSHGGYTYPAEKKGDTSQTQYVILALWTLDIHDFSIDYSRLQLSMNWQLRVQDPTGGFPYQGELPAGGQLIKQHEVTESMGYAGGSILLIGGDVLGMWGDTKTQEDPSLIDLPKAIKEVKIDPNAKKKNNLSRIPNARLVDSCRRMEGWQRANNNKNRMSGQFYYYSCYTEERYQSFSDIAQGQPIADNTPWYNRIVDELRQKQSADGSWLRTNGIGAPANTCFAVLALIRSTKKALNQAYGSDTQGGYGFGKDVSNSTLTADGKATQPSAAQSMDNMLKLLEASGADKLDGQALAENMKLSRDPKKRANEIDQMERILRGSESHQARRVAARVLGTADSFDVVPTLIYALSDPDPEVPRFARDSLRFISRKFEGFDMPDVLDEASRLNGELAWQDWYKTVRPDYEFTD</sequence>
<evidence type="ECO:0008006" key="4">
    <source>
        <dbReference type="Google" id="ProtNLM"/>
    </source>
</evidence>
<dbReference type="SUPFAM" id="SSF48371">
    <property type="entry name" value="ARM repeat"/>
    <property type="match status" value="1"/>
</dbReference>
<dbReference type="Gene3D" id="1.50.10.20">
    <property type="match status" value="1"/>
</dbReference>
<dbReference type="Proteomes" id="UP000315003">
    <property type="component" value="Chromosome"/>
</dbReference>
<evidence type="ECO:0000313" key="3">
    <source>
        <dbReference type="Proteomes" id="UP000315003"/>
    </source>
</evidence>
<dbReference type="SUPFAM" id="SSF48239">
    <property type="entry name" value="Terpenoid cyclases/Protein prenyltransferases"/>
    <property type="match status" value="1"/>
</dbReference>
<dbReference type="InterPro" id="IPR008930">
    <property type="entry name" value="Terpenoid_cyclase/PrenylTrfase"/>
</dbReference>
<evidence type="ECO:0000313" key="2">
    <source>
        <dbReference type="EMBL" id="QDT60792.1"/>
    </source>
</evidence>
<dbReference type="OrthoDB" id="248095at2"/>
<keyword evidence="3" id="KW-1185">Reference proteome</keyword>